<accession>A0A366HCQ8</accession>
<organism evidence="3 4">
    <name type="scientific">Eoetvoesiella caeni</name>
    <dbReference type="NCBI Taxonomy" id="645616"/>
    <lineage>
        <taxon>Bacteria</taxon>
        <taxon>Pseudomonadati</taxon>
        <taxon>Pseudomonadota</taxon>
        <taxon>Betaproteobacteria</taxon>
        <taxon>Burkholderiales</taxon>
        <taxon>Alcaligenaceae</taxon>
        <taxon>Eoetvoesiella</taxon>
    </lineage>
</organism>
<dbReference type="Pfam" id="PF03807">
    <property type="entry name" value="F420_oxidored"/>
    <property type="match status" value="1"/>
</dbReference>
<dbReference type="PANTHER" id="PTHR14239">
    <property type="entry name" value="DUDULIN-RELATED"/>
    <property type="match status" value="1"/>
</dbReference>
<proteinExistence type="predicted"/>
<dbReference type="EMBL" id="QNRQ01000005">
    <property type="protein sequence ID" value="RBP39453.1"/>
    <property type="molecule type" value="Genomic_DNA"/>
</dbReference>
<dbReference type="Gene3D" id="3.40.50.720">
    <property type="entry name" value="NAD(P)-binding Rossmann-like Domain"/>
    <property type="match status" value="1"/>
</dbReference>
<dbReference type="InterPro" id="IPR036291">
    <property type="entry name" value="NAD(P)-bd_dom_sf"/>
</dbReference>
<evidence type="ECO:0000313" key="3">
    <source>
        <dbReference type="EMBL" id="RBP39453.1"/>
    </source>
</evidence>
<evidence type="ECO:0000256" key="1">
    <source>
        <dbReference type="ARBA" id="ARBA00023002"/>
    </source>
</evidence>
<evidence type="ECO:0000259" key="2">
    <source>
        <dbReference type="Pfam" id="PF03807"/>
    </source>
</evidence>
<sequence>MNMQYSIVGSGPVGRTLAGLFARTGIDVQVANSRGPESLAAITAELGQHVIPATLEQALEADVIFLAVGFMRVQSVAIKLPDWAGKIVVDVTNALQPAEAQETKLRGLLSSEINADFLSGAKLVKAFNHLPVQRLGTNPPISGQRQAVFVSSNDADASTTIAALAARLGFAPIELGRLNQGGAALHVLSGSQGGLLFQNLVKLD</sequence>
<dbReference type="RefSeq" id="WP_242341815.1">
    <property type="nucleotide sequence ID" value="NZ_JACCEU010000003.1"/>
</dbReference>
<dbReference type="Proteomes" id="UP000253628">
    <property type="component" value="Unassembled WGS sequence"/>
</dbReference>
<dbReference type="GO" id="GO:0005886">
    <property type="term" value="C:plasma membrane"/>
    <property type="evidence" value="ECO:0007669"/>
    <property type="project" value="TreeGrafter"/>
</dbReference>
<reference evidence="3 4" key="1">
    <citation type="submission" date="2018-06" db="EMBL/GenBank/DDBJ databases">
        <title>Genomic Encyclopedia of Type Strains, Phase IV (KMG-IV): sequencing the most valuable type-strain genomes for metagenomic binning, comparative biology and taxonomic classification.</title>
        <authorList>
            <person name="Goeker M."/>
        </authorList>
    </citation>
    <scope>NUCLEOTIDE SEQUENCE [LARGE SCALE GENOMIC DNA]</scope>
    <source>
        <strain evidence="3 4">DSM 25520</strain>
    </source>
</reference>
<comment type="caution">
    <text evidence="3">The sequence shown here is derived from an EMBL/GenBank/DDBJ whole genome shotgun (WGS) entry which is preliminary data.</text>
</comment>
<dbReference type="InterPro" id="IPR051267">
    <property type="entry name" value="STEAP_metalloreductase"/>
</dbReference>
<keyword evidence="1" id="KW-0560">Oxidoreductase</keyword>
<dbReference type="InterPro" id="IPR028939">
    <property type="entry name" value="P5C_Rdtase_cat_N"/>
</dbReference>
<dbReference type="GO" id="GO:0008823">
    <property type="term" value="F:cupric reductase (NADH) activity"/>
    <property type="evidence" value="ECO:0007669"/>
    <property type="project" value="TreeGrafter"/>
</dbReference>
<feature type="domain" description="Pyrroline-5-carboxylate reductase catalytic N-terminal" evidence="2">
    <location>
        <begin position="6"/>
        <end position="93"/>
    </location>
</feature>
<dbReference type="PANTHER" id="PTHR14239:SF0">
    <property type="entry name" value="F420-DEPENDENT NADP REDUCTASE"/>
    <property type="match status" value="1"/>
</dbReference>
<name>A0A366HCQ8_9BURK</name>
<dbReference type="AlphaFoldDB" id="A0A366HCQ8"/>
<dbReference type="GO" id="GO:0052851">
    <property type="term" value="F:ferric-chelate reductase (NADPH) activity"/>
    <property type="evidence" value="ECO:0007669"/>
    <property type="project" value="TreeGrafter"/>
</dbReference>
<dbReference type="SUPFAM" id="SSF51735">
    <property type="entry name" value="NAD(P)-binding Rossmann-fold domains"/>
    <property type="match status" value="1"/>
</dbReference>
<dbReference type="GO" id="GO:0015677">
    <property type="term" value="P:copper ion import"/>
    <property type="evidence" value="ECO:0007669"/>
    <property type="project" value="TreeGrafter"/>
</dbReference>
<protein>
    <recommendedName>
        <fullName evidence="2">Pyrroline-5-carboxylate reductase catalytic N-terminal domain-containing protein</fullName>
    </recommendedName>
</protein>
<gene>
    <name evidence="3" type="ORF">DFR37_105249</name>
</gene>
<keyword evidence="4" id="KW-1185">Reference proteome</keyword>
<evidence type="ECO:0000313" key="4">
    <source>
        <dbReference type="Proteomes" id="UP000253628"/>
    </source>
</evidence>